<comment type="caution">
    <text evidence="3">The sequence shown here is derived from an EMBL/GenBank/DDBJ whole genome shotgun (WGS) entry which is preliminary data.</text>
</comment>
<reference evidence="3 4" key="1">
    <citation type="journal article" date="2019" name="PLoS ONE">
        <title>Pup mortality in New Zealand sea lions (Phocarctos hookeri) at Enderby Island, Auckland Islands, 2013-18.</title>
        <authorList>
            <person name="Michael S.A."/>
            <person name="Hayman D.T.S."/>
            <person name="Gray R."/>
            <person name="Zhang J."/>
            <person name="Rogers L."/>
            <person name="Roe W.D."/>
        </authorList>
    </citation>
    <scope>NUCLEOTIDE SEQUENCE [LARGE SCALE GENOMIC DNA]</scope>
    <source>
        <strain evidence="3 4">SM868</strain>
    </source>
</reference>
<dbReference type="GO" id="GO:0006508">
    <property type="term" value="P:proteolysis"/>
    <property type="evidence" value="ECO:0007669"/>
    <property type="project" value="UniProtKB-KW"/>
</dbReference>
<keyword evidence="3" id="KW-0482">Metalloprotease</keyword>
<dbReference type="InterPro" id="IPR052710">
    <property type="entry name" value="CAAX_protease"/>
</dbReference>
<dbReference type="GO" id="GO:0080120">
    <property type="term" value="P:CAAX-box protein maturation"/>
    <property type="evidence" value="ECO:0007669"/>
    <property type="project" value="UniProtKB-ARBA"/>
</dbReference>
<keyword evidence="1" id="KW-1133">Transmembrane helix</keyword>
<gene>
    <name evidence="3" type="ORF">GB996_05605</name>
</gene>
<dbReference type="AlphaFoldDB" id="A0A844M024"/>
<dbReference type="Proteomes" id="UP000442109">
    <property type="component" value="Unassembled WGS sequence"/>
</dbReference>
<evidence type="ECO:0000259" key="2">
    <source>
        <dbReference type="Pfam" id="PF02517"/>
    </source>
</evidence>
<keyword evidence="1" id="KW-0472">Membrane</keyword>
<dbReference type="RefSeq" id="WP_155587071.1">
    <property type="nucleotide sequence ID" value="NZ_WFKQ01000003.1"/>
</dbReference>
<name>A0A844M024_9GAMM</name>
<feature type="transmembrane region" description="Helical" evidence="1">
    <location>
        <begin position="130"/>
        <end position="151"/>
    </location>
</feature>
<feature type="transmembrane region" description="Helical" evidence="1">
    <location>
        <begin position="250"/>
        <end position="269"/>
    </location>
</feature>
<protein>
    <submittedName>
        <fullName evidence="3">CPBP family intramembrane metalloprotease</fullName>
    </submittedName>
</protein>
<feature type="transmembrane region" description="Helical" evidence="1">
    <location>
        <begin position="205"/>
        <end position="221"/>
    </location>
</feature>
<feature type="domain" description="CAAX prenyl protease 2/Lysostaphin resistance protein A-like" evidence="2">
    <location>
        <begin position="170"/>
        <end position="262"/>
    </location>
</feature>
<accession>A0A844M024</accession>
<keyword evidence="3" id="KW-0645">Protease</keyword>
<dbReference type="Pfam" id="PF02517">
    <property type="entry name" value="Rce1-like"/>
    <property type="match status" value="1"/>
</dbReference>
<dbReference type="InterPro" id="IPR003675">
    <property type="entry name" value="Rce1/LyrA-like_dom"/>
</dbReference>
<feature type="transmembrane region" description="Helical" evidence="1">
    <location>
        <begin position="171"/>
        <end position="193"/>
    </location>
</feature>
<keyword evidence="4" id="KW-1185">Reference proteome</keyword>
<dbReference type="GO" id="GO:0004175">
    <property type="term" value="F:endopeptidase activity"/>
    <property type="evidence" value="ECO:0007669"/>
    <property type="project" value="UniProtKB-ARBA"/>
</dbReference>
<dbReference type="EMBL" id="WFKQ01000003">
    <property type="protein sequence ID" value="MUG32266.1"/>
    <property type="molecule type" value="Genomic_DNA"/>
</dbReference>
<dbReference type="OrthoDB" id="158986at2"/>
<feature type="transmembrane region" description="Helical" evidence="1">
    <location>
        <begin position="74"/>
        <end position="94"/>
    </location>
</feature>
<evidence type="ECO:0000313" key="4">
    <source>
        <dbReference type="Proteomes" id="UP000442109"/>
    </source>
</evidence>
<keyword evidence="1" id="KW-0812">Transmembrane</keyword>
<dbReference type="GO" id="GO:0008237">
    <property type="term" value="F:metallopeptidase activity"/>
    <property type="evidence" value="ECO:0007669"/>
    <property type="project" value="UniProtKB-KW"/>
</dbReference>
<dbReference type="PANTHER" id="PTHR36435:SF1">
    <property type="entry name" value="CAAX AMINO TERMINAL PROTEASE FAMILY PROTEIN"/>
    <property type="match status" value="1"/>
</dbReference>
<dbReference type="PANTHER" id="PTHR36435">
    <property type="entry name" value="SLR1288 PROTEIN"/>
    <property type="match status" value="1"/>
</dbReference>
<sequence>MSHRLYRSTDKAILDAPPPKLFSKAGVGALYIGIVGLFLALQLLGVYLFAPYVFNEQTLTAAQRFGMGSYNGTVTSYAMIFTLVVLLLAIAALIKVRLRQVTLNSSTSPGLSHNHSVADYLAIKPFALRIALGIFGLWLLFMFATEAVTYWLEKDPTAFVDELYASADPKWLLIAVMVVAAPIYEEVMFRGILWTATKEQFEGETGVWVASLVTSILFAIIHLQYAFYEMSVIFLLALLLSYARAKSGSLMLPILIHMMNNGLAMWMYLNTQ</sequence>
<feature type="transmembrane region" description="Helical" evidence="1">
    <location>
        <begin position="29"/>
        <end position="54"/>
    </location>
</feature>
<organism evidence="3 4">
    <name type="scientific">Psychrobacter sanguinis</name>
    <dbReference type="NCBI Taxonomy" id="861445"/>
    <lineage>
        <taxon>Bacteria</taxon>
        <taxon>Pseudomonadati</taxon>
        <taxon>Pseudomonadota</taxon>
        <taxon>Gammaproteobacteria</taxon>
        <taxon>Moraxellales</taxon>
        <taxon>Moraxellaceae</taxon>
        <taxon>Psychrobacter</taxon>
    </lineage>
</organism>
<proteinExistence type="predicted"/>
<evidence type="ECO:0000256" key="1">
    <source>
        <dbReference type="SAM" id="Phobius"/>
    </source>
</evidence>
<keyword evidence="3" id="KW-0378">Hydrolase</keyword>
<evidence type="ECO:0000313" key="3">
    <source>
        <dbReference type="EMBL" id="MUG32266.1"/>
    </source>
</evidence>